<protein>
    <submittedName>
        <fullName evidence="9">Uncharacterized protein</fullName>
    </submittedName>
</protein>
<dbReference type="Gene3D" id="3.40.50.620">
    <property type="entry name" value="HUPs"/>
    <property type="match status" value="1"/>
</dbReference>
<comment type="similarity">
    <text evidence="1">Belongs to the cytidylyltransferase family.</text>
</comment>
<keyword evidence="3" id="KW-0808">Transferase</keyword>
<dbReference type="PANTHER" id="PTHR45780">
    <property type="entry name" value="ETHANOLAMINE-PHOSPHATE CYTIDYLYLTRANSFERASE"/>
    <property type="match status" value="1"/>
</dbReference>
<dbReference type="Proteomes" id="UP000823775">
    <property type="component" value="Unassembled WGS sequence"/>
</dbReference>
<keyword evidence="5" id="KW-0443">Lipid metabolism</keyword>
<dbReference type="InterPro" id="IPR044608">
    <property type="entry name" value="Ect1/PCYT2"/>
</dbReference>
<evidence type="ECO:0000256" key="8">
    <source>
        <dbReference type="ARBA" id="ARBA00025707"/>
    </source>
</evidence>
<proteinExistence type="inferred from homology"/>
<evidence type="ECO:0000256" key="2">
    <source>
        <dbReference type="ARBA" id="ARBA00022516"/>
    </source>
</evidence>
<comment type="pathway">
    <text evidence="8">Phospholipid metabolism.</text>
</comment>
<keyword evidence="10" id="KW-1185">Reference proteome</keyword>
<keyword evidence="7" id="KW-1208">Phospholipid metabolism</keyword>
<keyword evidence="6" id="KW-0594">Phospholipid biosynthesis</keyword>
<dbReference type="InterPro" id="IPR014729">
    <property type="entry name" value="Rossmann-like_a/b/a_fold"/>
</dbReference>
<keyword evidence="2" id="KW-0444">Lipid biosynthesis</keyword>
<evidence type="ECO:0000256" key="1">
    <source>
        <dbReference type="ARBA" id="ARBA00010101"/>
    </source>
</evidence>
<gene>
    <name evidence="9" type="ORF">HAX54_030212</name>
</gene>
<name>A0ABS8VA64_DATST</name>
<comment type="caution">
    <text evidence="9">The sequence shown here is derived from an EMBL/GenBank/DDBJ whole genome shotgun (WGS) entry which is preliminary data.</text>
</comment>
<evidence type="ECO:0000256" key="5">
    <source>
        <dbReference type="ARBA" id="ARBA00023098"/>
    </source>
</evidence>
<keyword evidence="4" id="KW-0548">Nucleotidyltransferase</keyword>
<reference evidence="9 10" key="1">
    <citation type="journal article" date="2021" name="BMC Genomics">
        <title>Datura genome reveals duplications of psychoactive alkaloid biosynthetic genes and high mutation rate following tissue culture.</title>
        <authorList>
            <person name="Rajewski A."/>
            <person name="Carter-House D."/>
            <person name="Stajich J."/>
            <person name="Litt A."/>
        </authorList>
    </citation>
    <scope>NUCLEOTIDE SEQUENCE [LARGE SCALE GENOMIC DNA]</scope>
    <source>
        <strain evidence="9">AR-01</strain>
    </source>
</reference>
<accession>A0ABS8VA64</accession>
<evidence type="ECO:0000256" key="7">
    <source>
        <dbReference type="ARBA" id="ARBA00023264"/>
    </source>
</evidence>
<organism evidence="9 10">
    <name type="scientific">Datura stramonium</name>
    <name type="common">Jimsonweed</name>
    <name type="synonym">Common thornapple</name>
    <dbReference type="NCBI Taxonomy" id="4076"/>
    <lineage>
        <taxon>Eukaryota</taxon>
        <taxon>Viridiplantae</taxon>
        <taxon>Streptophyta</taxon>
        <taxon>Embryophyta</taxon>
        <taxon>Tracheophyta</taxon>
        <taxon>Spermatophyta</taxon>
        <taxon>Magnoliopsida</taxon>
        <taxon>eudicotyledons</taxon>
        <taxon>Gunneridae</taxon>
        <taxon>Pentapetalae</taxon>
        <taxon>asterids</taxon>
        <taxon>lamiids</taxon>
        <taxon>Solanales</taxon>
        <taxon>Solanaceae</taxon>
        <taxon>Solanoideae</taxon>
        <taxon>Datureae</taxon>
        <taxon>Datura</taxon>
    </lineage>
</organism>
<evidence type="ECO:0000256" key="6">
    <source>
        <dbReference type="ARBA" id="ARBA00023209"/>
    </source>
</evidence>
<sequence>MELERVEVGMKLEEREKERKEGLKKELVDLALAQEVSPVHKASVFTQGPGKARKGTLDTLIVSKCLTNCANPQSVSANRGGHRPIMNLHERSLSVLACRYADEVIIGAPWEVSKDMPHAAALSISLLRPHLFALNGGLNLNGSDLRQSSAFVFIKISALIRCE</sequence>
<dbReference type="PANTHER" id="PTHR45780:SF2">
    <property type="entry name" value="ETHANOLAMINE-PHOSPHATE CYTIDYLYLTRANSFERASE"/>
    <property type="match status" value="1"/>
</dbReference>
<evidence type="ECO:0000313" key="10">
    <source>
        <dbReference type="Proteomes" id="UP000823775"/>
    </source>
</evidence>
<evidence type="ECO:0000256" key="3">
    <source>
        <dbReference type="ARBA" id="ARBA00022679"/>
    </source>
</evidence>
<evidence type="ECO:0000313" key="9">
    <source>
        <dbReference type="EMBL" id="MCD9643090.1"/>
    </source>
</evidence>
<dbReference type="EMBL" id="JACEIK010003778">
    <property type="protein sequence ID" value="MCD9643090.1"/>
    <property type="molecule type" value="Genomic_DNA"/>
</dbReference>
<evidence type="ECO:0000256" key="4">
    <source>
        <dbReference type="ARBA" id="ARBA00022695"/>
    </source>
</evidence>